<dbReference type="SUPFAM" id="SSF53955">
    <property type="entry name" value="Lysozyme-like"/>
    <property type="match status" value="1"/>
</dbReference>
<dbReference type="SUPFAM" id="SSF51261">
    <property type="entry name" value="Duplicated hybrid motif"/>
    <property type="match status" value="1"/>
</dbReference>
<dbReference type="PANTHER" id="PTHR37423">
    <property type="entry name" value="SOLUBLE LYTIC MUREIN TRANSGLYCOSYLASE-RELATED"/>
    <property type="match status" value="1"/>
</dbReference>
<comment type="caution">
    <text evidence="4">The sequence shown here is derived from an EMBL/GenBank/DDBJ whole genome shotgun (WGS) entry which is preliminary data.</text>
</comment>
<dbReference type="Pfam" id="PF01551">
    <property type="entry name" value="Peptidase_M23"/>
    <property type="match status" value="1"/>
</dbReference>
<organism evidence="4 5">
    <name type="scientific">Baia soyae</name>
    <dbReference type="NCBI Taxonomy" id="1544746"/>
    <lineage>
        <taxon>Bacteria</taxon>
        <taxon>Bacillati</taxon>
        <taxon>Bacillota</taxon>
        <taxon>Bacilli</taxon>
        <taxon>Bacillales</taxon>
        <taxon>Thermoactinomycetaceae</taxon>
        <taxon>Baia</taxon>
    </lineage>
</organism>
<keyword evidence="1" id="KW-0472">Membrane</keyword>
<gene>
    <name evidence="4" type="ORF">EDD57_11850</name>
</gene>
<evidence type="ECO:0000313" key="4">
    <source>
        <dbReference type="EMBL" id="TCP68311.1"/>
    </source>
</evidence>
<feature type="domain" description="M23ase beta-sheet core" evidence="3">
    <location>
        <begin position="359"/>
        <end position="449"/>
    </location>
</feature>
<dbReference type="CDD" id="cd12797">
    <property type="entry name" value="M23_peptidase"/>
    <property type="match status" value="1"/>
</dbReference>
<dbReference type="InterPro" id="IPR023346">
    <property type="entry name" value="Lysozyme-like_dom_sf"/>
</dbReference>
<feature type="domain" description="Transglycosylase SLT" evidence="2">
    <location>
        <begin position="123"/>
        <end position="227"/>
    </location>
</feature>
<dbReference type="Pfam" id="PF01464">
    <property type="entry name" value="SLT"/>
    <property type="match status" value="1"/>
</dbReference>
<dbReference type="Gene3D" id="1.10.530.10">
    <property type="match status" value="1"/>
</dbReference>
<evidence type="ECO:0000256" key="1">
    <source>
        <dbReference type="SAM" id="Phobius"/>
    </source>
</evidence>
<evidence type="ECO:0000313" key="5">
    <source>
        <dbReference type="Proteomes" id="UP000294746"/>
    </source>
</evidence>
<dbReference type="InterPro" id="IPR016047">
    <property type="entry name" value="M23ase_b-sheet_dom"/>
</dbReference>
<evidence type="ECO:0000259" key="3">
    <source>
        <dbReference type="Pfam" id="PF01551"/>
    </source>
</evidence>
<reference evidence="4 5" key="1">
    <citation type="submission" date="2019-03" db="EMBL/GenBank/DDBJ databases">
        <title>Genomic Encyclopedia of Type Strains, Phase IV (KMG-IV): sequencing the most valuable type-strain genomes for metagenomic binning, comparative biology and taxonomic classification.</title>
        <authorList>
            <person name="Goeker M."/>
        </authorList>
    </citation>
    <scope>NUCLEOTIDE SEQUENCE [LARGE SCALE GENOMIC DNA]</scope>
    <source>
        <strain evidence="4 5">DSM 46831</strain>
    </source>
</reference>
<dbReference type="Proteomes" id="UP000294746">
    <property type="component" value="Unassembled WGS sequence"/>
</dbReference>
<dbReference type="PANTHER" id="PTHR37423:SF2">
    <property type="entry name" value="MEMBRANE-BOUND LYTIC MUREIN TRANSGLYCOSYLASE C"/>
    <property type="match status" value="1"/>
</dbReference>
<keyword evidence="1" id="KW-0812">Transmembrane</keyword>
<dbReference type="InterPro" id="IPR008258">
    <property type="entry name" value="Transglycosylase_SLT_dom_1"/>
</dbReference>
<keyword evidence="1" id="KW-1133">Transmembrane helix</keyword>
<name>A0A4R2S7E3_9BACL</name>
<dbReference type="CDD" id="cd00254">
    <property type="entry name" value="LT-like"/>
    <property type="match status" value="1"/>
</dbReference>
<keyword evidence="5" id="KW-1185">Reference proteome</keyword>
<dbReference type="InterPro" id="IPR011055">
    <property type="entry name" value="Dup_hybrid_motif"/>
</dbReference>
<proteinExistence type="predicted"/>
<dbReference type="AlphaFoldDB" id="A0A4R2S7E3"/>
<accession>A0A4R2S7E3</accession>
<dbReference type="OrthoDB" id="9809488at2"/>
<evidence type="ECO:0000259" key="2">
    <source>
        <dbReference type="Pfam" id="PF01464"/>
    </source>
</evidence>
<protein>
    <submittedName>
        <fullName evidence="4">Peptidase M23-like protein</fullName>
    </submittedName>
</protein>
<dbReference type="Gene3D" id="2.70.70.10">
    <property type="entry name" value="Glucose Permease (Domain IIA)"/>
    <property type="match status" value="1"/>
</dbReference>
<feature type="transmembrane region" description="Helical" evidence="1">
    <location>
        <begin position="20"/>
        <end position="44"/>
    </location>
</feature>
<dbReference type="EMBL" id="SLXV01000018">
    <property type="protein sequence ID" value="TCP68311.1"/>
    <property type="molecule type" value="Genomic_DNA"/>
</dbReference>
<sequence>MPMLPTNPNNRKDRDPLLVLLMGMGALPTLLILLLITFTIFMVVPFINKPEALPEDGTTTTMSMFRDYYEEAAAKYNIPWEILAAIHAKSPQYTSHASKVSGTVPNVKYKEYIESSLYRWNKDRKYQVTPALVAAVMEQESNFNPNVVSSAGAVGLMQLMPSNCQARKWTIQDCKIPVNNIDRGVELLVNHLNNFNGNIKYTLAAYNAGAGNVKRYDGVPPFQETQNYVKKVPQRMSKFAGETNLAPVKDYIFDLAQTLQEEADSQKGICKKDATQKLGEETVSTYGDNVICGIYKLDSKFTGDGGWDYVNEVASQANLFTGRVTIDGNVKYTGGTLAWPLAPNCPITGRWNERRPGHFHRGLDLACAENTLVRAAGDGVIYIDKDNPGGFGHYLGIKHSNGLISWYGHTIPYGSVRVGTKVTKGQYIGLIRKIGRSTGPHLHFEVHIGLNPSSDARDPLLFLQKK</sequence>